<reference evidence="1" key="1">
    <citation type="submission" date="2022-01" db="EMBL/GenBank/DDBJ databases">
        <title>Paenibacillus spongiae sp. nov., isolated from marine sponge.</title>
        <authorList>
            <person name="Li Z."/>
            <person name="Zhang M."/>
        </authorList>
    </citation>
    <scope>NUCLEOTIDE SEQUENCE</scope>
    <source>
        <strain evidence="1">PHS-Z3</strain>
    </source>
</reference>
<evidence type="ECO:0000313" key="1">
    <source>
        <dbReference type="EMBL" id="UVI29239.1"/>
    </source>
</evidence>
<proteinExistence type="predicted"/>
<protein>
    <submittedName>
        <fullName evidence="1">Uncharacterized protein</fullName>
    </submittedName>
</protein>
<organism evidence="1 2">
    <name type="scientific">Paenibacillus spongiae</name>
    <dbReference type="NCBI Taxonomy" id="2909671"/>
    <lineage>
        <taxon>Bacteria</taxon>
        <taxon>Bacillati</taxon>
        <taxon>Bacillota</taxon>
        <taxon>Bacilli</taxon>
        <taxon>Bacillales</taxon>
        <taxon>Paenibacillaceae</taxon>
        <taxon>Paenibacillus</taxon>
    </lineage>
</organism>
<accession>A0ABY5S6A6</accession>
<name>A0ABY5S6A6_9BACL</name>
<evidence type="ECO:0000313" key="2">
    <source>
        <dbReference type="Proteomes" id="UP001057877"/>
    </source>
</evidence>
<dbReference type="Proteomes" id="UP001057877">
    <property type="component" value="Chromosome"/>
</dbReference>
<keyword evidence="2" id="KW-1185">Reference proteome</keyword>
<sequence length="51" mass="5829">MNFTLASRSDDHTVVKLNNAAAEAALTEQLEPHEEVVRQYSFAYLHPRRSD</sequence>
<gene>
    <name evidence="1" type="ORF">L1F29_28025</name>
</gene>
<dbReference type="EMBL" id="CP091430">
    <property type="protein sequence ID" value="UVI29239.1"/>
    <property type="molecule type" value="Genomic_DNA"/>
</dbReference>